<comment type="similarity">
    <text evidence="2">Belongs to the ycf68 family.</text>
</comment>
<dbReference type="Pfam" id="PF10839">
    <property type="entry name" value="DUF2647"/>
    <property type="match status" value="1"/>
</dbReference>
<dbReference type="GO" id="GO:0009507">
    <property type="term" value="C:chloroplast"/>
    <property type="evidence" value="ECO:0007669"/>
    <property type="project" value="UniProtKB-SubCell"/>
</dbReference>
<reference evidence="7 8" key="1">
    <citation type="submission" date="2024-01" db="EMBL/GenBank/DDBJ databases">
        <title>Genome assemblies of Stephania.</title>
        <authorList>
            <person name="Yang L."/>
        </authorList>
    </citation>
    <scope>NUCLEOTIDE SEQUENCE [LARGE SCALE GENOMIC DNA]</scope>
    <source>
        <strain evidence="7">JXDWG</strain>
        <tissue evidence="7">Leaf</tissue>
    </source>
</reference>
<name>A0AAP0E1L1_9MAGN</name>
<evidence type="ECO:0000256" key="2">
    <source>
        <dbReference type="ARBA" id="ARBA00007638"/>
    </source>
</evidence>
<evidence type="ECO:0000313" key="8">
    <source>
        <dbReference type="Proteomes" id="UP001419268"/>
    </source>
</evidence>
<gene>
    <name evidence="7" type="ORF">Scep_031063</name>
</gene>
<evidence type="ECO:0000256" key="1">
    <source>
        <dbReference type="ARBA" id="ARBA00004229"/>
    </source>
</evidence>
<evidence type="ECO:0000256" key="5">
    <source>
        <dbReference type="ARBA" id="ARBA00022640"/>
    </source>
</evidence>
<feature type="compositionally biased region" description="Basic residues" evidence="6">
    <location>
        <begin position="235"/>
        <end position="246"/>
    </location>
</feature>
<organism evidence="7 8">
    <name type="scientific">Stephania cephalantha</name>
    <dbReference type="NCBI Taxonomy" id="152367"/>
    <lineage>
        <taxon>Eukaryota</taxon>
        <taxon>Viridiplantae</taxon>
        <taxon>Streptophyta</taxon>
        <taxon>Embryophyta</taxon>
        <taxon>Tracheophyta</taxon>
        <taxon>Spermatophyta</taxon>
        <taxon>Magnoliopsida</taxon>
        <taxon>Ranunculales</taxon>
        <taxon>Menispermaceae</taxon>
        <taxon>Menispermoideae</taxon>
        <taxon>Cissampelideae</taxon>
        <taxon>Stephania</taxon>
    </lineage>
</organism>
<comment type="subcellular location">
    <subcellularLocation>
        <location evidence="1">Plastid</location>
        <location evidence="1">Chloroplast</location>
    </subcellularLocation>
</comment>
<dbReference type="Proteomes" id="UP001419268">
    <property type="component" value="Unassembled WGS sequence"/>
</dbReference>
<feature type="region of interest" description="Disordered" evidence="6">
    <location>
        <begin position="221"/>
        <end position="246"/>
    </location>
</feature>
<keyword evidence="4" id="KW-0150">Chloroplast</keyword>
<sequence>MWIIQGTLAGVLLLFEPEFETKLLLRRIDGAIRVRSNVDPTFYSLVGSGRSGGDHCGSSLLENPYIPYQCMDSYLSSTAVFGGELLSIVGLDGRISRGGLRGGGLPCGGCQRFESAYLQLVNLADTKVYDSTQFCRFGSSIYDLSFMDVDKILPFSSTLGWHSLKVNVNGEVQTRKGLRWIPRHPETRKGVASDEMLRGVENKHRSGDSRIGQPFELLLNPWAGKRQPGELKHLSSQRKRKQKRFP</sequence>
<dbReference type="PANTHER" id="PTHR34890">
    <property type="entry name" value="ORF16-LACZ FUSION PROTEIN-RELATED"/>
    <property type="match status" value="1"/>
</dbReference>
<keyword evidence="5" id="KW-0934">Plastid</keyword>
<protein>
    <recommendedName>
        <fullName evidence="3">Uncharacterized protein ycf68</fullName>
    </recommendedName>
</protein>
<evidence type="ECO:0000256" key="4">
    <source>
        <dbReference type="ARBA" id="ARBA00022528"/>
    </source>
</evidence>
<accession>A0AAP0E1L1</accession>
<dbReference type="InterPro" id="IPR022546">
    <property type="entry name" value="Uncharacterised_Ycf68"/>
</dbReference>
<evidence type="ECO:0000256" key="6">
    <source>
        <dbReference type="SAM" id="MobiDB-lite"/>
    </source>
</evidence>
<evidence type="ECO:0000313" key="7">
    <source>
        <dbReference type="EMBL" id="KAK9081068.1"/>
    </source>
</evidence>
<evidence type="ECO:0000256" key="3">
    <source>
        <dbReference type="ARBA" id="ARBA00021456"/>
    </source>
</evidence>
<comment type="caution">
    <text evidence="7">The sequence shown here is derived from an EMBL/GenBank/DDBJ whole genome shotgun (WGS) entry which is preliminary data.</text>
</comment>
<proteinExistence type="inferred from homology"/>
<keyword evidence="8" id="KW-1185">Reference proteome</keyword>
<dbReference type="EMBL" id="JBBNAG010000017">
    <property type="protein sequence ID" value="KAK9081068.1"/>
    <property type="molecule type" value="Genomic_DNA"/>
</dbReference>
<dbReference type="AlphaFoldDB" id="A0AAP0E1L1"/>